<protein>
    <submittedName>
        <fullName evidence="3">Uncharacterized protein</fullName>
    </submittedName>
</protein>
<keyword evidence="2" id="KW-0812">Transmembrane</keyword>
<gene>
    <name evidence="3" type="ORF">TGAM01_v200630</name>
</gene>
<dbReference type="AlphaFoldDB" id="A0A2P5A0X1"/>
<feature type="region of interest" description="Disordered" evidence="1">
    <location>
        <begin position="363"/>
        <end position="383"/>
    </location>
</feature>
<keyword evidence="2" id="KW-1133">Transmembrane helix</keyword>
<name>A0A2P5A0X1_9HYPO</name>
<reference evidence="3 4" key="1">
    <citation type="journal article" date="2016" name="Genome Announc.">
        <title>Draft Whole-Genome Sequence of Trichoderma gamsii T6085, a Promising Biocontrol Agent of Fusarium Head Blight on Wheat.</title>
        <authorList>
            <person name="Baroncelli R."/>
            <person name="Zapparata A."/>
            <person name="Piaggeschi G."/>
            <person name="Sarrocco S."/>
            <person name="Vannacci G."/>
        </authorList>
    </citation>
    <scope>NUCLEOTIDE SEQUENCE [LARGE SCALE GENOMIC DNA]</scope>
    <source>
        <strain evidence="3 4">T6085</strain>
    </source>
</reference>
<feature type="region of interest" description="Disordered" evidence="1">
    <location>
        <begin position="572"/>
        <end position="631"/>
    </location>
</feature>
<proteinExistence type="predicted"/>
<evidence type="ECO:0000313" key="4">
    <source>
        <dbReference type="Proteomes" id="UP000054821"/>
    </source>
</evidence>
<feature type="transmembrane region" description="Helical" evidence="2">
    <location>
        <begin position="95"/>
        <end position="122"/>
    </location>
</feature>
<dbReference type="Proteomes" id="UP000054821">
    <property type="component" value="Unassembled WGS sequence"/>
</dbReference>
<feature type="transmembrane region" description="Helical" evidence="2">
    <location>
        <begin position="177"/>
        <end position="197"/>
    </location>
</feature>
<feature type="transmembrane region" description="Helical" evidence="2">
    <location>
        <begin position="299"/>
        <end position="318"/>
    </location>
</feature>
<keyword evidence="2" id="KW-0472">Membrane</keyword>
<dbReference type="EMBL" id="JPDN02000002">
    <property type="protein sequence ID" value="PON30190.1"/>
    <property type="molecule type" value="Genomic_DNA"/>
</dbReference>
<feature type="transmembrane region" description="Helical" evidence="2">
    <location>
        <begin position="54"/>
        <end position="74"/>
    </location>
</feature>
<evidence type="ECO:0000256" key="2">
    <source>
        <dbReference type="SAM" id="Phobius"/>
    </source>
</evidence>
<organism evidence="3 4">
    <name type="scientific">Trichoderma gamsii</name>
    <dbReference type="NCBI Taxonomy" id="398673"/>
    <lineage>
        <taxon>Eukaryota</taxon>
        <taxon>Fungi</taxon>
        <taxon>Dikarya</taxon>
        <taxon>Ascomycota</taxon>
        <taxon>Pezizomycotina</taxon>
        <taxon>Sordariomycetes</taxon>
        <taxon>Hypocreomycetidae</taxon>
        <taxon>Hypocreales</taxon>
        <taxon>Hypocreaceae</taxon>
        <taxon>Trichoderma</taxon>
    </lineage>
</organism>
<dbReference type="GeneID" id="29989154"/>
<feature type="transmembrane region" description="Helical" evidence="2">
    <location>
        <begin position="217"/>
        <end position="240"/>
    </location>
</feature>
<feature type="compositionally biased region" description="Basic and acidic residues" evidence="1">
    <location>
        <begin position="572"/>
        <end position="582"/>
    </location>
</feature>
<sequence>MDGWNMLFEEQNGANGVWARQTDNSAAGFPFMDNSTSSVINNLKFTIAKQVRSMITILAGFNTAIALILAIIIIRNCYKTTKQNDPTFRLRSSSFFHVIDVSEIFPFVLSIGIAVQGIIYIACQTKGLEGLLILGCTSISQAMLPALFLVPYVQLFFGLETVLQALRPRPFQRTPKWAIYSCLFLVLLGTLVMYVLTRVIKAPDFCYASLFWFVQTWRLEAAILLTTIACILIIGAIIIFARLHQGASVGHVERATASRMVYYMILGAILNGLTAPYFFSILSQNPMALTTLQLDLNMVSSVASNVSGITFGALYLFLRSRKMQKIGPLGHIELGGPREKSVDSWPGSDIFNRQIGQPVSPARIVQSRASTTRSAASEGKRSLDGQDTIFHAISGGDAADGSDLINVPLTPVMPRARKDSYSLFPNQRETLDIKPQSTAILPSTTYSPTGSNSNEAPDNQMFNFEDLLPPPTIRVSGAPRHNRDSSLVSGLTVQIGLRVSNLSDVNRLEAPYFFSPEMPFSPNQQNWPLAPGTPTNRTNGAASRLNSMAFNDGRSNNMPHSPIRTTIEVRYDQEQDHDEDKPITLSPTVYSPNKPPTPPAAAHHRGMASTPSTPGAARTDERYSVGTAEWI</sequence>
<comment type="caution">
    <text evidence="3">The sequence shown here is derived from an EMBL/GenBank/DDBJ whole genome shotgun (WGS) entry which is preliminary data.</text>
</comment>
<feature type="compositionally biased region" description="Low complexity" evidence="1">
    <location>
        <begin position="367"/>
        <end position="377"/>
    </location>
</feature>
<feature type="transmembrane region" description="Helical" evidence="2">
    <location>
        <begin position="261"/>
        <end position="279"/>
    </location>
</feature>
<keyword evidence="4" id="KW-1185">Reference proteome</keyword>
<evidence type="ECO:0000256" key="1">
    <source>
        <dbReference type="SAM" id="MobiDB-lite"/>
    </source>
</evidence>
<dbReference type="RefSeq" id="XP_018657738.1">
    <property type="nucleotide sequence ID" value="XM_018809071.1"/>
</dbReference>
<dbReference type="STRING" id="398673.A0A2P5A0X1"/>
<accession>A0A2P5A0X1</accession>
<evidence type="ECO:0000313" key="3">
    <source>
        <dbReference type="EMBL" id="PON30190.1"/>
    </source>
</evidence>